<organism evidence="1 2">
    <name type="scientific">Methanosarcina horonobensis HB-1 = JCM 15518</name>
    <dbReference type="NCBI Taxonomy" id="1434110"/>
    <lineage>
        <taxon>Archaea</taxon>
        <taxon>Methanobacteriati</taxon>
        <taxon>Methanobacteriota</taxon>
        <taxon>Stenosarchaea group</taxon>
        <taxon>Methanomicrobia</taxon>
        <taxon>Methanosarcinales</taxon>
        <taxon>Methanosarcinaceae</taxon>
        <taxon>Methanosarcina</taxon>
    </lineage>
</organism>
<evidence type="ECO:0000313" key="1">
    <source>
        <dbReference type="EMBL" id="AKB77771.1"/>
    </source>
</evidence>
<reference evidence="1 2" key="1">
    <citation type="submission" date="2014-07" db="EMBL/GenBank/DDBJ databases">
        <title>Methanogenic archaea and the global carbon cycle.</title>
        <authorList>
            <person name="Henriksen J.R."/>
            <person name="Luke J."/>
            <person name="Reinhart S."/>
            <person name="Benedict M.N."/>
            <person name="Youngblut N.D."/>
            <person name="Metcalf M.E."/>
            <person name="Whitaker R.J."/>
            <person name="Metcalf W.W."/>
        </authorList>
    </citation>
    <scope>NUCLEOTIDE SEQUENCE [LARGE SCALE GENOMIC DNA]</scope>
    <source>
        <strain evidence="1 2">HB-1</strain>
    </source>
</reference>
<dbReference type="STRING" id="1434110.MSHOH_1288"/>
<dbReference type="RefSeq" id="WP_048138369.1">
    <property type="nucleotide sequence ID" value="NZ_CP009516.1"/>
</dbReference>
<protein>
    <submittedName>
        <fullName evidence="1">Uncharacterized protein</fullName>
    </submittedName>
</protein>
<sequence length="137" mass="15936">MEKEGELKEDLMKERTRNEFGKPTVVQSKLGEATVSETEVSGIKDLTPVEKKHLLLQLSRDRVKDSSAGPWEIVDIHREEWRAIKATMVEPVEIDVRDTGRDELFRVLFDITKLERELELESREQADIKPQKGREQH</sequence>
<dbReference type="PATRIC" id="fig|1434110.4.peg.1602"/>
<proteinExistence type="predicted"/>
<dbReference type="OrthoDB" id="136563at2157"/>
<name>A0A0E3SAF4_9EURY</name>
<dbReference type="KEGG" id="mhor:MSHOH_1288"/>
<gene>
    <name evidence="1" type="ORF">MSHOH_1288</name>
</gene>
<dbReference type="Proteomes" id="UP000033101">
    <property type="component" value="Chromosome"/>
</dbReference>
<dbReference type="GeneID" id="24830463"/>
<dbReference type="EMBL" id="CP009516">
    <property type="protein sequence ID" value="AKB77771.1"/>
    <property type="molecule type" value="Genomic_DNA"/>
</dbReference>
<dbReference type="AlphaFoldDB" id="A0A0E3SAF4"/>
<keyword evidence="2" id="KW-1185">Reference proteome</keyword>
<evidence type="ECO:0000313" key="2">
    <source>
        <dbReference type="Proteomes" id="UP000033101"/>
    </source>
</evidence>
<dbReference type="HOGENOM" id="CLU_165879_0_0_2"/>
<accession>A0A0E3SAF4</accession>